<proteinExistence type="predicted"/>
<protein>
    <recommendedName>
        <fullName evidence="4">Transcription elongation factor</fullName>
    </recommendedName>
</protein>
<keyword evidence="3" id="KW-1185">Reference proteome</keyword>
<evidence type="ECO:0000313" key="2">
    <source>
        <dbReference type="EMBL" id="AKP54232.1"/>
    </source>
</evidence>
<dbReference type="EMBL" id="CP012040">
    <property type="protein sequence ID" value="AKP54232.1"/>
    <property type="molecule type" value="Genomic_DNA"/>
</dbReference>
<feature type="compositionally biased region" description="Low complexity" evidence="1">
    <location>
        <begin position="37"/>
        <end position="52"/>
    </location>
</feature>
<gene>
    <name evidence="2" type="ORF">CA2015_4911</name>
</gene>
<accession>A0A0H4Q0Q1</accession>
<reference evidence="2 3" key="1">
    <citation type="submission" date="2015-07" db="EMBL/GenBank/DDBJ databases">
        <authorList>
            <person name="Kim K.M."/>
        </authorList>
    </citation>
    <scope>NUCLEOTIDE SEQUENCE [LARGE SCALE GENOMIC DNA]</scope>
    <source>
        <strain evidence="2 3">KCTC 12363</strain>
    </source>
</reference>
<sequence>MEKLAHKKKVMVEAIKHQESIVSDFRQRIQEIRDGEQQPQDEPQEYDQQGQENESALVINRLARELNFVIEELDFLKQMKTADNHFSEVSLGAIVKTDKMTFFPSVSLEEFEVDGDKLFGISRKAPIYKEMLGKKKGDSFSMNGQNYKILDVY</sequence>
<dbReference type="STRING" id="320787.CA2015_4911"/>
<evidence type="ECO:0000313" key="3">
    <source>
        <dbReference type="Proteomes" id="UP000036520"/>
    </source>
</evidence>
<organism evidence="2 3">
    <name type="scientific">Cyclobacterium amurskyense</name>
    <dbReference type="NCBI Taxonomy" id="320787"/>
    <lineage>
        <taxon>Bacteria</taxon>
        <taxon>Pseudomonadati</taxon>
        <taxon>Bacteroidota</taxon>
        <taxon>Cytophagia</taxon>
        <taxon>Cytophagales</taxon>
        <taxon>Cyclobacteriaceae</taxon>
        <taxon>Cyclobacterium</taxon>
    </lineage>
</organism>
<dbReference type="OrthoDB" id="667380at2"/>
<dbReference type="RefSeq" id="WP_048644238.1">
    <property type="nucleotide sequence ID" value="NZ_CP012040.1"/>
</dbReference>
<dbReference type="KEGG" id="camu:CA2015_4911"/>
<feature type="region of interest" description="Disordered" evidence="1">
    <location>
        <begin position="27"/>
        <end position="53"/>
    </location>
</feature>
<dbReference type="AlphaFoldDB" id="A0A0H4Q0Q1"/>
<name>A0A0H4Q0Q1_9BACT</name>
<evidence type="ECO:0000256" key="1">
    <source>
        <dbReference type="SAM" id="MobiDB-lite"/>
    </source>
</evidence>
<dbReference type="Proteomes" id="UP000036520">
    <property type="component" value="Chromosome"/>
</dbReference>
<feature type="compositionally biased region" description="Basic and acidic residues" evidence="1">
    <location>
        <begin position="27"/>
        <end position="36"/>
    </location>
</feature>
<evidence type="ECO:0008006" key="4">
    <source>
        <dbReference type="Google" id="ProtNLM"/>
    </source>
</evidence>